<dbReference type="Proteomes" id="UP000654075">
    <property type="component" value="Unassembled WGS sequence"/>
</dbReference>
<evidence type="ECO:0008006" key="4">
    <source>
        <dbReference type="Google" id="ProtNLM"/>
    </source>
</evidence>
<keyword evidence="3" id="KW-1185">Reference proteome</keyword>
<dbReference type="PANTHER" id="PTHR47936:SF1">
    <property type="entry name" value="PENTATRICOPEPTIDE REPEAT-CONTAINING PROTEIN GUN1, CHLOROPLASTIC"/>
    <property type="match status" value="1"/>
</dbReference>
<proteinExistence type="predicted"/>
<dbReference type="PANTHER" id="PTHR47936">
    <property type="entry name" value="PPR_LONG DOMAIN-CONTAINING PROTEIN"/>
    <property type="match status" value="1"/>
</dbReference>
<dbReference type="AlphaFoldDB" id="A0A813DIT6"/>
<dbReference type="Pfam" id="PF13041">
    <property type="entry name" value="PPR_2"/>
    <property type="match status" value="1"/>
</dbReference>
<dbReference type="InterPro" id="IPR011990">
    <property type="entry name" value="TPR-like_helical_dom_sf"/>
</dbReference>
<dbReference type="Gene3D" id="1.25.40.10">
    <property type="entry name" value="Tetratricopeptide repeat domain"/>
    <property type="match status" value="1"/>
</dbReference>
<feature type="non-terminal residue" evidence="2">
    <location>
        <position position="1"/>
    </location>
</feature>
<gene>
    <name evidence="2" type="ORF">PGLA1383_LOCUS6547</name>
</gene>
<accession>A0A813DIT6</accession>
<dbReference type="NCBIfam" id="TIGR00756">
    <property type="entry name" value="PPR"/>
    <property type="match status" value="1"/>
</dbReference>
<dbReference type="InterPro" id="IPR002885">
    <property type="entry name" value="PPR_rpt"/>
</dbReference>
<name>A0A813DIT6_POLGL</name>
<dbReference type="OrthoDB" id="440666at2759"/>
<sequence length="74" mass="7959">ACERSSQWQQALEVMGSLPDRGLRPDLVTCNIAMSACVKGHQWLNALHLLAEVPSHGLQADAVTFSAGIKACQQ</sequence>
<evidence type="ECO:0000256" key="1">
    <source>
        <dbReference type="ARBA" id="ARBA00022737"/>
    </source>
</evidence>
<evidence type="ECO:0000313" key="2">
    <source>
        <dbReference type="EMBL" id="CAE8587716.1"/>
    </source>
</evidence>
<feature type="non-terminal residue" evidence="2">
    <location>
        <position position="74"/>
    </location>
</feature>
<organism evidence="2 3">
    <name type="scientific">Polarella glacialis</name>
    <name type="common">Dinoflagellate</name>
    <dbReference type="NCBI Taxonomy" id="89957"/>
    <lineage>
        <taxon>Eukaryota</taxon>
        <taxon>Sar</taxon>
        <taxon>Alveolata</taxon>
        <taxon>Dinophyceae</taxon>
        <taxon>Suessiales</taxon>
        <taxon>Suessiaceae</taxon>
        <taxon>Polarella</taxon>
    </lineage>
</organism>
<keyword evidence="1" id="KW-0677">Repeat</keyword>
<reference evidence="2" key="1">
    <citation type="submission" date="2021-02" db="EMBL/GenBank/DDBJ databases">
        <authorList>
            <person name="Dougan E. K."/>
            <person name="Rhodes N."/>
            <person name="Thang M."/>
            <person name="Chan C."/>
        </authorList>
    </citation>
    <scope>NUCLEOTIDE SEQUENCE</scope>
</reference>
<comment type="caution">
    <text evidence="2">The sequence shown here is derived from an EMBL/GenBank/DDBJ whole genome shotgun (WGS) entry which is preliminary data.</text>
</comment>
<dbReference type="EMBL" id="CAJNNV010002723">
    <property type="protein sequence ID" value="CAE8587716.1"/>
    <property type="molecule type" value="Genomic_DNA"/>
</dbReference>
<protein>
    <recommendedName>
        <fullName evidence="4">Pentatricopeptide repeat-containing protein, mitochondrial</fullName>
    </recommendedName>
</protein>
<evidence type="ECO:0000313" key="3">
    <source>
        <dbReference type="Proteomes" id="UP000654075"/>
    </source>
</evidence>